<keyword evidence="1" id="KW-0732">Signal</keyword>
<accession>D2QQW3</accession>
<dbReference type="RefSeq" id="WP_012926365.1">
    <property type="nucleotide sequence ID" value="NC_013730.1"/>
</dbReference>
<evidence type="ECO:0000256" key="1">
    <source>
        <dbReference type="SAM" id="SignalP"/>
    </source>
</evidence>
<gene>
    <name evidence="2" type="ordered locus">Slin_1770</name>
</gene>
<dbReference type="Proteomes" id="UP000002028">
    <property type="component" value="Chromosome"/>
</dbReference>
<feature type="chain" id="PRO_5003034129" evidence="1">
    <location>
        <begin position="20"/>
        <end position="248"/>
    </location>
</feature>
<name>D2QQW3_SPILD</name>
<reference evidence="2 3" key="1">
    <citation type="journal article" date="2010" name="Stand. Genomic Sci.">
        <title>Complete genome sequence of Spirosoma linguale type strain (1).</title>
        <authorList>
            <person name="Lail K."/>
            <person name="Sikorski J."/>
            <person name="Saunders E."/>
            <person name="Lapidus A."/>
            <person name="Glavina Del Rio T."/>
            <person name="Copeland A."/>
            <person name="Tice H."/>
            <person name="Cheng J.-F."/>
            <person name="Lucas S."/>
            <person name="Nolan M."/>
            <person name="Bruce D."/>
            <person name="Goodwin L."/>
            <person name="Pitluck S."/>
            <person name="Ivanova N."/>
            <person name="Mavromatis K."/>
            <person name="Ovchinnikova G."/>
            <person name="Pati A."/>
            <person name="Chen A."/>
            <person name="Palaniappan K."/>
            <person name="Land M."/>
            <person name="Hauser L."/>
            <person name="Chang Y.-J."/>
            <person name="Jeffries C.D."/>
            <person name="Chain P."/>
            <person name="Brettin T."/>
            <person name="Detter J.C."/>
            <person name="Schuetze A."/>
            <person name="Rohde M."/>
            <person name="Tindall B.J."/>
            <person name="Goeker M."/>
            <person name="Bristow J."/>
            <person name="Eisen J.A."/>
            <person name="Markowitz V."/>
            <person name="Hugenholtz P."/>
            <person name="Kyrpides N.C."/>
            <person name="Klenk H.-P."/>
            <person name="Chen F."/>
        </authorList>
    </citation>
    <scope>NUCLEOTIDE SEQUENCE [LARGE SCALE GENOMIC DNA]</scope>
    <source>
        <strain evidence="3">ATCC 33905 / DSM 74 / LMG 10896 / Claus 1</strain>
    </source>
</reference>
<feature type="signal peptide" evidence="1">
    <location>
        <begin position="1"/>
        <end position="19"/>
    </location>
</feature>
<dbReference type="KEGG" id="sli:Slin_1770"/>
<sequence length="248" mass="27611">MRSIFILLGLLVYTLPVFAQEQGEYMTQTTRDRINFANLNINNNATLFTIKGPAGTLLGTPYLDTTWQAGNVKFYNKVGMSLTTDSLAGVPVRLDLLANEIDVKAGATSIKAVKASAIRYVDMNNAYGSVSRFINVQEFQTEGQTLTGFFEQIVVGKLSLLMHPSVHIQKGNYNVAMNVGSKDDQLVKKMDWYVARGKQVVKFSPGKKAVLELMADKKDQLDTFLKTQKPDLKTREGLSTTFVYYNTL</sequence>
<keyword evidence="3" id="KW-1185">Reference proteome</keyword>
<dbReference type="STRING" id="504472.Slin_1770"/>
<dbReference type="AlphaFoldDB" id="D2QQW3"/>
<proteinExistence type="predicted"/>
<dbReference type="eggNOG" id="ENOG502ZBQR">
    <property type="taxonomic scope" value="Bacteria"/>
</dbReference>
<protein>
    <submittedName>
        <fullName evidence="2">Uncharacterized protein</fullName>
    </submittedName>
</protein>
<organism evidence="2 3">
    <name type="scientific">Spirosoma linguale (strain ATCC 33905 / DSM 74 / LMG 10896 / Claus 1)</name>
    <dbReference type="NCBI Taxonomy" id="504472"/>
    <lineage>
        <taxon>Bacteria</taxon>
        <taxon>Pseudomonadati</taxon>
        <taxon>Bacteroidota</taxon>
        <taxon>Cytophagia</taxon>
        <taxon>Cytophagales</taxon>
        <taxon>Cytophagaceae</taxon>
        <taxon>Spirosoma</taxon>
    </lineage>
</organism>
<dbReference type="HOGENOM" id="CLU_1118857_0_0_10"/>
<dbReference type="EMBL" id="CP001769">
    <property type="protein sequence ID" value="ADB37815.1"/>
    <property type="molecule type" value="Genomic_DNA"/>
</dbReference>
<evidence type="ECO:0000313" key="3">
    <source>
        <dbReference type="Proteomes" id="UP000002028"/>
    </source>
</evidence>
<evidence type="ECO:0000313" key="2">
    <source>
        <dbReference type="EMBL" id="ADB37815.1"/>
    </source>
</evidence>